<keyword evidence="2" id="KW-0680">Restriction system</keyword>
<dbReference type="GO" id="GO:0004519">
    <property type="term" value="F:endonuclease activity"/>
    <property type="evidence" value="ECO:0007669"/>
    <property type="project" value="UniProtKB-KW"/>
</dbReference>
<keyword evidence="5" id="KW-0255">Endonuclease</keyword>
<dbReference type="GO" id="GO:0016787">
    <property type="term" value="F:hydrolase activity"/>
    <property type="evidence" value="ECO:0007669"/>
    <property type="project" value="UniProtKB-KW"/>
</dbReference>
<dbReference type="InterPro" id="IPR044946">
    <property type="entry name" value="Restrct_endonuc_typeI_TRD_sf"/>
</dbReference>
<organism evidence="5 6">
    <name type="scientific">Ruixingdingia sedimenti</name>
    <dbReference type="NCBI Taxonomy" id="3073604"/>
    <lineage>
        <taxon>Bacteria</taxon>
        <taxon>Pseudomonadati</taxon>
        <taxon>Pseudomonadota</taxon>
        <taxon>Alphaproteobacteria</taxon>
        <taxon>Rhodobacterales</taxon>
        <taxon>Paracoccaceae</taxon>
        <taxon>Ruixingdingia</taxon>
    </lineage>
</organism>
<keyword evidence="3" id="KW-0238">DNA-binding</keyword>
<feature type="domain" description="Type I restriction modification DNA specificity" evidence="4">
    <location>
        <begin position="217"/>
        <end position="362"/>
    </location>
</feature>
<evidence type="ECO:0000256" key="3">
    <source>
        <dbReference type="ARBA" id="ARBA00023125"/>
    </source>
</evidence>
<keyword evidence="6" id="KW-1185">Reference proteome</keyword>
<feature type="domain" description="Type I restriction modification DNA specificity" evidence="4">
    <location>
        <begin position="62"/>
        <end position="177"/>
    </location>
</feature>
<gene>
    <name evidence="5" type="ORF">RGD00_02320</name>
</gene>
<dbReference type="Proteomes" id="UP001247754">
    <property type="component" value="Unassembled WGS sequence"/>
</dbReference>
<protein>
    <submittedName>
        <fullName evidence="5">Restriction endonuclease subunit S</fullName>
        <ecNumber evidence="5">3.1.21.-</ecNumber>
    </submittedName>
</protein>
<evidence type="ECO:0000313" key="6">
    <source>
        <dbReference type="Proteomes" id="UP001247754"/>
    </source>
</evidence>
<keyword evidence="5" id="KW-0378">Hydrolase</keyword>
<comment type="caution">
    <text evidence="5">The sequence shown here is derived from an EMBL/GenBank/DDBJ whole genome shotgun (WGS) entry which is preliminary data.</text>
</comment>
<dbReference type="CDD" id="cd17291">
    <property type="entry name" value="RMtype1_S_MgeORF438P-TRD-CR_like"/>
    <property type="match status" value="1"/>
</dbReference>
<dbReference type="RefSeq" id="WP_310455584.1">
    <property type="nucleotide sequence ID" value="NZ_JAVKPH010000002.1"/>
</dbReference>
<reference evidence="5 6" key="1">
    <citation type="submission" date="2023-09" db="EMBL/GenBank/DDBJ databases">
        <title>Xinfangfangia sedmenti sp. nov., isolated the sedment.</title>
        <authorList>
            <person name="Xu L."/>
        </authorList>
    </citation>
    <scope>NUCLEOTIDE SEQUENCE [LARGE SCALE GENOMIC DNA]</scope>
    <source>
        <strain evidence="5 6">LG-4</strain>
    </source>
</reference>
<proteinExistence type="inferred from homology"/>
<evidence type="ECO:0000313" key="5">
    <source>
        <dbReference type="EMBL" id="MDR5651424.1"/>
    </source>
</evidence>
<name>A0ABU1F3G7_9RHOB</name>
<dbReference type="CDD" id="cd17259">
    <property type="entry name" value="RMtype1_S_StySKI-TRD2-CR2_like"/>
    <property type="match status" value="1"/>
</dbReference>
<dbReference type="Gene3D" id="3.90.220.20">
    <property type="entry name" value="DNA methylase specificity domains"/>
    <property type="match status" value="2"/>
</dbReference>
<dbReference type="EMBL" id="JAVKPH010000002">
    <property type="protein sequence ID" value="MDR5651424.1"/>
    <property type="molecule type" value="Genomic_DNA"/>
</dbReference>
<evidence type="ECO:0000259" key="4">
    <source>
        <dbReference type="Pfam" id="PF01420"/>
    </source>
</evidence>
<accession>A0ABU1F3G7</accession>
<comment type="similarity">
    <text evidence="1">Belongs to the type-I restriction system S methylase family.</text>
</comment>
<keyword evidence="5" id="KW-0540">Nuclease</keyword>
<dbReference type="PANTHER" id="PTHR30408:SF12">
    <property type="entry name" value="TYPE I RESTRICTION ENZYME MJAVIII SPECIFICITY SUBUNIT"/>
    <property type="match status" value="1"/>
</dbReference>
<evidence type="ECO:0000256" key="1">
    <source>
        <dbReference type="ARBA" id="ARBA00010923"/>
    </source>
</evidence>
<dbReference type="Pfam" id="PF01420">
    <property type="entry name" value="Methylase_S"/>
    <property type="match status" value="2"/>
</dbReference>
<dbReference type="InterPro" id="IPR000055">
    <property type="entry name" value="Restrct_endonuc_typeI_TRD"/>
</dbReference>
<sequence length="386" mass="42886">MLEGWRHTELGEHIDLLTGHPFKSAEYSQDSDGIRLLRGDNVIQGVIRWDDARRWPRDKVDGLERYQLAEGDVVVALDRTWVKAGLKAAAITRGDLPCMLVQRVARIRAADTLDQRFLAAIIQSHRFVEMVKSSKTETAVPHISPNDIREFVIDLPPLPEQRKIAEILRTWDEALEKLTALRAAKARRLAGVGRALLARAADDPATVTKPLATLTRIVKGQQLNKLDISDGDYPVWNGGITPSGFHNEWNTEGGTITISEGGNSCGFVNLAHQPFWLGGHCYALQGLSPIVERDFLFHTLKSREPEIMRLRVGSGLPNIQRADLERLTVVVPPRDLQEKIASALTAGNAEIALLGDEIEALTRQKRGLMQKLLTGEWRVKPEAPVA</sequence>
<dbReference type="SUPFAM" id="SSF116734">
    <property type="entry name" value="DNA methylase specificity domain"/>
    <property type="match status" value="2"/>
</dbReference>
<dbReference type="Gene3D" id="1.10.287.1120">
    <property type="entry name" value="Bipartite methylase S protein"/>
    <property type="match status" value="1"/>
</dbReference>
<dbReference type="PANTHER" id="PTHR30408">
    <property type="entry name" value="TYPE-1 RESTRICTION ENZYME ECOKI SPECIFICITY PROTEIN"/>
    <property type="match status" value="1"/>
</dbReference>
<dbReference type="EC" id="3.1.21.-" evidence="5"/>
<evidence type="ECO:0000256" key="2">
    <source>
        <dbReference type="ARBA" id="ARBA00022747"/>
    </source>
</evidence>
<dbReference type="InterPro" id="IPR052021">
    <property type="entry name" value="Type-I_RS_S_subunit"/>
</dbReference>